<dbReference type="AlphaFoldDB" id="A0A9E9LZ89"/>
<gene>
    <name evidence="2" type="ORF">NB640_00885</name>
</gene>
<keyword evidence="2" id="KW-0378">Hydrolase</keyword>
<dbReference type="SUPFAM" id="SSF53474">
    <property type="entry name" value="alpha/beta-Hydrolases"/>
    <property type="match status" value="1"/>
</dbReference>
<protein>
    <submittedName>
        <fullName evidence="2">Alpha/beta fold hydrolase</fullName>
    </submittedName>
</protein>
<evidence type="ECO:0000313" key="2">
    <source>
        <dbReference type="EMBL" id="WAW10254.1"/>
    </source>
</evidence>
<dbReference type="Gene3D" id="3.40.50.1820">
    <property type="entry name" value="alpha/beta hydrolase"/>
    <property type="match status" value="1"/>
</dbReference>
<proteinExistence type="predicted"/>
<name>A0A9E9LZ89_9BURK</name>
<accession>A0A9E9LZ89</accession>
<reference evidence="2" key="1">
    <citation type="journal article" date="2022" name="Front. Microbiol.">
        <title>New perspectives on an old grouping: The genomic and phenotypic variability of Oxalobacter formigenes and the implications for calcium oxalate stone prevention.</title>
        <authorList>
            <person name="Chmiel J.A."/>
            <person name="Carr C."/>
            <person name="Stuivenberg G.A."/>
            <person name="Venema R."/>
            <person name="Chanyi R.M."/>
            <person name="Al K.F."/>
            <person name="Giguere D."/>
            <person name="Say H."/>
            <person name="Akouris P.P."/>
            <person name="Dominguez Romero S.A."/>
            <person name="Kwong A."/>
            <person name="Tai V."/>
            <person name="Koval S.F."/>
            <person name="Razvi H."/>
            <person name="Bjazevic J."/>
            <person name="Burton J.P."/>
        </authorList>
    </citation>
    <scope>NUCLEOTIDE SEQUENCE</scope>
    <source>
        <strain evidence="2">WoOx3</strain>
    </source>
</reference>
<sequence length="247" mass="27086">MSTIVFWHGWGVGPGVWDDLVDELRPALAGKYELLVQPLPGYTPEQIPTIYYSATQLLDDLMKELSGPIILCGWSLGAMLAMLAATRFPDQVQKLILIGATPNFMKRNDWPGGVPLNMIDKLGSGIRVDPVTALRRFITIFNQNDANAREVARKLTDVSSAPAASLEAGLDLLKHTDLRPIVHDIRQRTLLLHGAHDTLMPLSAAEWLQKHIQKSVLAVLPGASHAPFLSDTPKCAEIIVDFLNASN</sequence>
<dbReference type="GO" id="GO:0016787">
    <property type="term" value="F:hydrolase activity"/>
    <property type="evidence" value="ECO:0007669"/>
    <property type="project" value="UniProtKB-KW"/>
</dbReference>
<dbReference type="RefSeq" id="WP_269309262.1">
    <property type="nucleotide sequence ID" value="NZ_CP098242.1"/>
</dbReference>
<dbReference type="InterPro" id="IPR000073">
    <property type="entry name" value="AB_hydrolase_1"/>
</dbReference>
<dbReference type="PANTHER" id="PTHR43433:SF5">
    <property type="entry name" value="AB HYDROLASE-1 DOMAIN-CONTAINING PROTEIN"/>
    <property type="match status" value="1"/>
</dbReference>
<organism evidence="2 3">
    <name type="scientific">Oxalobacter vibrioformis</name>
    <dbReference type="NCBI Taxonomy" id="933080"/>
    <lineage>
        <taxon>Bacteria</taxon>
        <taxon>Pseudomonadati</taxon>
        <taxon>Pseudomonadota</taxon>
        <taxon>Betaproteobacteria</taxon>
        <taxon>Burkholderiales</taxon>
        <taxon>Oxalobacteraceae</taxon>
        <taxon>Oxalobacter</taxon>
    </lineage>
</organism>
<dbReference type="KEGG" id="ovb:NB640_00885"/>
<keyword evidence="3" id="KW-1185">Reference proteome</keyword>
<dbReference type="InterPro" id="IPR050471">
    <property type="entry name" value="AB_hydrolase"/>
</dbReference>
<feature type="domain" description="AB hydrolase-1" evidence="1">
    <location>
        <begin position="4"/>
        <end position="232"/>
    </location>
</feature>
<dbReference type="Proteomes" id="UP001156215">
    <property type="component" value="Chromosome"/>
</dbReference>
<dbReference type="InterPro" id="IPR029058">
    <property type="entry name" value="AB_hydrolase_fold"/>
</dbReference>
<evidence type="ECO:0000313" key="3">
    <source>
        <dbReference type="Proteomes" id="UP001156215"/>
    </source>
</evidence>
<dbReference type="PRINTS" id="PR00111">
    <property type="entry name" value="ABHYDROLASE"/>
</dbReference>
<dbReference type="Pfam" id="PF12697">
    <property type="entry name" value="Abhydrolase_6"/>
    <property type="match status" value="1"/>
</dbReference>
<dbReference type="EMBL" id="CP098242">
    <property type="protein sequence ID" value="WAW10254.1"/>
    <property type="molecule type" value="Genomic_DNA"/>
</dbReference>
<dbReference type="PANTHER" id="PTHR43433">
    <property type="entry name" value="HYDROLASE, ALPHA/BETA FOLD FAMILY PROTEIN"/>
    <property type="match status" value="1"/>
</dbReference>
<evidence type="ECO:0000259" key="1">
    <source>
        <dbReference type="Pfam" id="PF12697"/>
    </source>
</evidence>